<evidence type="ECO:0000313" key="3">
    <source>
        <dbReference type="EMBL" id="WWX24407.1"/>
    </source>
</evidence>
<proteinExistence type="predicted"/>
<evidence type="ECO:0000259" key="1">
    <source>
        <dbReference type="Pfam" id="PF12996"/>
    </source>
</evidence>
<reference evidence="3 4" key="1">
    <citation type="submission" date="2024-03" db="EMBL/GenBank/DDBJ databases">
        <title>Phenotype and Genome Characterization of a Sulfate-Reducing Bacterium Pseudodesulfovibrio sp. strain 5S69, isolated from Petroleum Reservoir in Tatarstan (Russia).</title>
        <authorList>
            <person name="Bidzhieva S.K."/>
            <person name="Kadnikov V."/>
            <person name="Tourova T.P."/>
            <person name="Samigullina S.R."/>
            <person name="Sokolova D.S."/>
            <person name="Poltaraus A.B."/>
            <person name="Avtukh A.N."/>
            <person name="Tereshina V.M."/>
            <person name="Mardanov A.V."/>
            <person name="Nazina T.N."/>
        </authorList>
    </citation>
    <scope>NUCLEOTIDE SEQUENCE [LARGE SCALE GENOMIC DNA]</scope>
    <source>
        <strain evidence="3 4">5S69</strain>
    </source>
</reference>
<feature type="domain" description="Spore protein YkvP N-terminal" evidence="1">
    <location>
        <begin position="285"/>
        <end position="361"/>
    </location>
</feature>
<evidence type="ECO:0000313" key="4">
    <source>
        <dbReference type="Proteomes" id="UP001385389"/>
    </source>
</evidence>
<sequence length="588" mass="64851">MTGPLRRKPGRPFSVSSALAGQAPNAVQVQIMTSSPYTAEPVYDGETLADLRIRIQGKTWHLWGRDGLAREAALADGVEDGALPVLLGAGLGHCLDRLLARGLPVAVVDREGGLLNLTEALDGRAADACLHVDDPDPARALDRLARWRSEHGGRTLAPVVLPLYQRLDRAYYGSLARTLKAGAAADFWSLARYPKFRSNTPRVLFFDSDYFLCREILAALDRLGVARRSLELTDRETGSGDFIEGLLKAVVDFRPDLVLTVNHFGLDREGKLAGLLDDLGLPLASWFVDNPHLILFDYDHPGANNTAIFTFDAGNLEAMHARGFRHVHYLPLATDPQRFRPDAGAAPPEWTADISFVGSSMTGPVARSLALSGLPAPLAGEYQAVAGAFGRSGETSVARFLKAERPDWFEAVTALPRREQRLAAESLLTWEATRQYRLACVRATLPFSPLIVGDDGWAGLLDGTHARRMSNLDYYEDLPRFYPRSNINFNCTSRQMKGAVNQRVFDVPACGGFLLTDHREQMEELFDLDREAAVYRTVEEIPGLVERFAGDSWARAAVSRAAARRILAEHTYEIRLQGLLEIMRETFG</sequence>
<organism evidence="3 4">
    <name type="scientific">Pseudodesulfovibrio methanolicus</name>
    <dbReference type="NCBI Taxonomy" id="3126690"/>
    <lineage>
        <taxon>Bacteria</taxon>
        <taxon>Pseudomonadati</taxon>
        <taxon>Thermodesulfobacteriota</taxon>
        <taxon>Desulfovibrionia</taxon>
        <taxon>Desulfovibrionales</taxon>
        <taxon>Desulfovibrionaceae</taxon>
    </lineage>
</organism>
<feature type="domain" description="Spore protein YkvP/CgeB glycosyl transferase-like" evidence="2">
    <location>
        <begin position="450"/>
        <end position="580"/>
    </location>
</feature>
<dbReference type="Proteomes" id="UP001385389">
    <property type="component" value="Chromosome"/>
</dbReference>
<dbReference type="InterPro" id="IPR024542">
    <property type="entry name" value="YkvP_N"/>
</dbReference>
<dbReference type="Pfam" id="PF13524">
    <property type="entry name" value="Glyco_trans_1_2"/>
    <property type="match status" value="1"/>
</dbReference>
<dbReference type="RefSeq" id="WP_338670080.1">
    <property type="nucleotide sequence ID" value="NZ_CP146609.1"/>
</dbReference>
<dbReference type="Pfam" id="PF12996">
    <property type="entry name" value="DUF3880"/>
    <property type="match status" value="1"/>
</dbReference>
<dbReference type="InterPro" id="IPR055259">
    <property type="entry name" value="YkvP/CgeB_Glyco_trans-like"/>
</dbReference>
<evidence type="ECO:0000259" key="2">
    <source>
        <dbReference type="Pfam" id="PF13524"/>
    </source>
</evidence>
<keyword evidence="4" id="KW-1185">Reference proteome</keyword>
<dbReference type="EMBL" id="CP146609">
    <property type="protein sequence ID" value="WWX24407.1"/>
    <property type="molecule type" value="Genomic_DNA"/>
</dbReference>
<gene>
    <name evidence="3" type="ORF">V8V93_09385</name>
</gene>
<name>A0ABZ2J493_9BACT</name>
<accession>A0ABZ2J493</accession>
<protein>
    <submittedName>
        <fullName evidence="3">DUF3880 domain-containing protein</fullName>
    </submittedName>
</protein>